<organism evidence="2">
    <name type="scientific">uncultured Thermomicrobiales bacterium</name>
    <dbReference type="NCBI Taxonomy" id="1645740"/>
    <lineage>
        <taxon>Bacteria</taxon>
        <taxon>Pseudomonadati</taxon>
        <taxon>Thermomicrobiota</taxon>
        <taxon>Thermomicrobia</taxon>
        <taxon>Thermomicrobiales</taxon>
        <taxon>environmental samples</taxon>
    </lineage>
</organism>
<proteinExistence type="predicted"/>
<name>A0A6J4TV58_9BACT</name>
<feature type="non-terminal residue" evidence="2">
    <location>
        <position position="1"/>
    </location>
</feature>
<feature type="compositionally biased region" description="Basic and acidic residues" evidence="1">
    <location>
        <begin position="89"/>
        <end position="113"/>
    </location>
</feature>
<protein>
    <submittedName>
        <fullName evidence="2">Peroxiredoxin-like</fullName>
    </submittedName>
</protein>
<feature type="region of interest" description="Disordered" evidence="1">
    <location>
        <begin position="45"/>
        <end position="166"/>
    </location>
</feature>
<dbReference type="AlphaFoldDB" id="A0A6J4TV58"/>
<dbReference type="EMBL" id="CADCWE010000069">
    <property type="protein sequence ID" value="CAA9533260.1"/>
    <property type="molecule type" value="Genomic_DNA"/>
</dbReference>
<reference evidence="2" key="1">
    <citation type="submission" date="2020-02" db="EMBL/GenBank/DDBJ databases">
        <authorList>
            <person name="Meier V. D."/>
        </authorList>
    </citation>
    <scope>NUCLEOTIDE SEQUENCE</scope>
    <source>
        <strain evidence="2">AVDCRST_MAG73</strain>
    </source>
</reference>
<sequence length="166" mass="18683">GNHRAGRSRAVHRGNFRGRRRIAARARGCTGRWSRGVGDLQEFLPGKQDGFPVPGTAAPAARRRRVDGARSIAGLRERDPLVRSPRRRQLPDPDRTRRVPDFPRVRDHGHADDLPAQGRRGVLRDDGVLQRSAQRTRARHRRRGRGAGVRSVHRSGRGNPDFCPRL</sequence>
<evidence type="ECO:0000256" key="1">
    <source>
        <dbReference type="SAM" id="MobiDB-lite"/>
    </source>
</evidence>
<feature type="compositionally biased region" description="Basic residues" evidence="1">
    <location>
        <begin position="134"/>
        <end position="156"/>
    </location>
</feature>
<accession>A0A6J4TV58</accession>
<feature type="non-terminal residue" evidence="2">
    <location>
        <position position="166"/>
    </location>
</feature>
<evidence type="ECO:0000313" key="2">
    <source>
        <dbReference type="EMBL" id="CAA9533260.1"/>
    </source>
</evidence>
<gene>
    <name evidence="2" type="ORF">AVDCRST_MAG73-1147</name>
</gene>